<reference evidence="4" key="2">
    <citation type="submission" date="2017-07" db="EMBL/GenBank/DDBJ databases">
        <title>WGS assembly of Chlamydomonas reinhardtii.</title>
        <authorList>
            <consortium name="Chlamydomonas Annotation Team"/>
            <consortium name="JGI Annotation Team"/>
            <person name="Merchant S.S."/>
            <person name="Prochnik S.E."/>
            <person name="Vallon O."/>
            <person name="Harris E.H."/>
            <person name="Karpowicz S.J."/>
            <person name="Witman G.B."/>
            <person name="Terry A."/>
            <person name="Salamov A."/>
            <person name="Fritz-Laylin L.K."/>
            <person name="Marechal-Drouard L."/>
            <person name="Marshall W.F."/>
            <person name="Qu L.H."/>
            <person name="Nelson D.R."/>
            <person name="Sanderfoot A.A."/>
            <person name="Spalding M.H."/>
            <person name="Kapitonov V.V."/>
            <person name="Ren Q."/>
            <person name="Ferris P."/>
            <person name="Lindquist E."/>
            <person name="Shapiro H."/>
            <person name="Lucas S.M."/>
            <person name="Grimwood J."/>
            <person name="Schmutz J."/>
            <person name="Grigoriev I.V."/>
            <person name="Rokhsar D.S."/>
        </authorList>
    </citation>
    <scope>NUCLEOTIDE SEQUENCE</scope>
    <source>
        <strain evidence="4">CC-503 cw92 mt+</strain>
    </source>
</reference>
<evidence type="ECO:0000313" key="4">
    <source>
        <dbReference type="EMBL" id="PNW70088.1"/>
    </source>
</evidence>
<dbReference type="KEGG" id="cre:CHLRE_17g705300v5"/>
<protein>
    <recommendedName>
        <fullName evidence="3">Pherophorin domain-containing protein</fullName>
    </recommendedName>
</protein>
<dbReference type="EMBL" id="CM008978">
    <property type="protein sequence ID" value="PNW70089.1"/>
    <property type="molecule type" value="Genomic_DNA"/>
</dbReference>
<accession>A0A2K3CP86</accession>
<dbReference type="ExpressionAtlas" id="A0A2K3CP86">
    <property type="expression patterns" value="baseline and differential"/>
</dbReference>
<feature type="compositionally biased region" description="Basic residues" evidence="1">
    <location>
        <begin position="265"/>
        <end position="275"/>
    </location>
</feature>
<proteinExistence type="predicted"/>
<evidence type="ECO:0000256" key="2">
    <source>
        <dbReference type="SAM" id="SignalP"/>
    </source>
</evidence>
<dbReference type="Gramene" id="PNW70088">
    <property type="protein sequence ID" value="PNW70088"/>
    <property type="gene ID" value="CHLRE_17g705300v5"/>
</dbReference>
<dbReference type="RefSeq" id="XP_042914443.1">
    <property type="nucleotide sequence ID" value="XM_043071984.1"/>
</dbReference>
<feature type="domain" description="Pherophorin" evidence="3">
    <location>
        <begin position="29"/>
        <end position="184"/>
    </location>
</feature>
<dbReference type="PANTHER" id="PTHR48148:SF2">
    <property type="entry name" value="PA14 DOMAIN-CONTAINING PROTEIN"/>
    <property type="match status" value="1"/>
</dbReference>
<dbReference type="PANTHER" id="PTHR48148">
    <property type="entry name" value="KERATINOCYTE PROLINE-RICH PROTEIN"/>
    <property type="match status" value="1"/>
</dbReference>
<organism evidence="4 5">
    <name type="scientific">Chlamydomonas reinhardtii</name>
    <name type="common">Chlamydomonas smithii</name>
    <dbReference type="NCBI Taxonomy" id="3055"/>
    <lineage>
        <taxon>Eukaryota</taxon>
        <taxon>Viridiplantae</taxon>
        <taxon>Chlorophyta</taxon>
        <taxon>core chlorophytes</taxon>
        <taxon>Chlorophyceae</taxon>
        <taxon>CS clade</taxon>
        <taxon>Chlamydomonadales</taxon>
        <taxon>Chlamydomonadaceae</taxon>
        <taxon>Chlamydomonas</taxon>
    </lineage>
</organism>
<dbReference type="AlphaFoldDB" id="A0A2K3CP86"/>
<dbReference type="Gramene" id="PNW70089">
    <property type="protein sequence ID" value="PNW70089"/>
    <property type="gene ID" value="CHLRE_17g705300v5"/>
</dbReference>
<dbReference type="OMA" id="WEEHEGF"/>
<dbReference type="InterPro" id="IPR024616">
    <property type="entry name" value="Pherophorin"/>
</dbReference>
<feature type="region of interest" description="Disordered" evidence="1">
    <location>
        <begin position="201"/>
        <end position="275"/>
    </location>
</feature>
<evidence type="ECO:0000313" key="5">
    <source>
        <dbReference type="Proteomes" id="UP000006906"/>
    </source>
</evidence>
<gene>
    <name evidence="4" type="ORF">CHLRE_17g705300v5</name>
</gene>
<dbReference type="Pfam" id="PF12499">
    <property type="entry name" value="DUF3707"/>
    <property type="match status" value="1"/>
</dbReference>
<evidence type="ECO:0000256" key="1">
    <source>
        <dbReference type="SAM" id="MobiDB-lite"/>
    </source>
</evidence>
<dbReference type="OrthoDB" id="534990at2759"/>
<dbReference type="PaxDb" id="3055-EDP04675"/>
<feature type="chain" id="PRO_5014294290" description="Pherophorin domain-containing protein" evidence="2">
    <location>
        <begin position="22"/>
        <end position="275"/>
    </location>
</feature>
<dbReference type="EMBL" id="CM008978">
    <property type="protein sequence ID" value="PNW70088.1"/>
    <property type="molecule type" value="Genomic_DNA"/>
</dbReference>
<dbReference type="Proteomes" id="UP000006906">
    <property type="component" value="Chromosome 17"/>
</dbReference>
<feature type="compositionally biased region" description="Pro residues" evidence="1">
    <location>
        <begin position="218"/>
        <end position="250"/>
    </location>
</feature>
<name>A0A2K3CP86_CHLRE</name>
<feature type="signal peptide" evidence="2">
    <location>
        <begin position="1"/>
        <end position="21"/>
    </location>
</feature>
<keyword evidence="5" id="KW-1185">Reference proteome</keyword>
<dbReference type="GeneID" id="5717222"/>
<evidence type="ECO:0000259" key="3">
    <source>
        <dbReference type="Pfam" id="PF12499"/>
    </source>
</evidence>
<dbReference type="RefSeq" id="XP_042914442.1">
    <property type="nucleotide sequence ID" value="XM_043071983.1"/>
</dbReference>
<keyword evidence="2" id="KW-0732">Signal</keyword>
<reference evidence="4 5" key="1">
    <citation type="journal article" date="2007" name="Science">
        <title>The Chlamydomonas genome reveals the evolution of key animal and plant functions.</title>
        <authorList>
            <person name="Merchant S.S."/>
            <person name="Prochnik S.E."/>
            <person name="Vallon O."/>
            <person name="Harris E.H."/>
            <person name="Karpowicz S.J."/>
            <person name="Witman G.B."/>
            <person name="Terry A."/>
            <person name="Salamov A."/>
            <person name="Fritz-Laylin L.K."/>
            <person name="Marechal-Drouard L."/>
            <person name="Marshall W.F."/>
            <person name="Qu L.H."/>
            <person name="Nelson D.R."/>
            <person name="Sanderfoot A.A."/>
            <person name="Spalding M.H."/>
            <person name="Kapitonov V.V."/>
            <person name="Ren Q."/>
            <person name="Ferris P."/>
            <person name="Lindquist E."/>
            <person name="Shapiro H."/>
            <person name="Lucas S.M."/>
            <person name="Grimwood J."/>
            <person name="Schmutz J."/>
            <person name="Cardol P."/>
            <person name="Cerutti H."/>
            <person name="Chanfreau G."/>
            <person name="Chen C.L."/>
            <person name="Cognat V."/>
            <person name="Croft M.T."/>
            <person name="Dent R."/>
            <person name="Dutcher S."/>
            <person name="Fernandez E."/>
            <person name="Fukuzawa H."/>
            <person name="Gonzalez-Ballester D."/>
            <person name="Gonzalez-Halphen D."/>
            <person name="Hallmann A."/>
            <person name="Hanikenne M."/>
            <person name="Hippler M."/>
            <person name="Inwood W."/>
            <person name="Jabbari K."/>
            <person name="Kalanon M."/>
            <person name="Kuras R."/>
            <person name="Lefebvre P.A."/>
            <person name="Lemaire S.D."/>
            <person name="Lobanov A.V."/>
            <person name="Lohr M."/>
            <person name="Manuell A."/>
            <person name="Meier I."/>
            <person name="Mets L."/>
            <person name="Mittag M."/>
            <person name="Mittelmeier T."/>
            <person name="Moroney J.V."/>
            <person name="Moseley J."/>
            <person name="Napoli C."/>
            <person name="Nedelcu A.M."/>
            <person name="Niyogi K."/>
            <person name="Novoselov S.V."/>
            <person name="Paulsen I.T."/>
            <person name="Pazour G."/>
            <person name="Purton S."/>
            <person name="Ral J.P."/>
            <person name="Riano-Pachon D.M."/>
            <person name="Riekhof W."/>
            <person name="Rymarquis L."/>
            <person name="Schroda M."/>
            <person name="Stern D."/>
            <person name="Umen J."/>
            <person name="Willows R."/>
            <person name="Wilson N."/>
            <person name="Zimmer S.L."/>
            <person name="Allmer J."/>
            <person name="Balk J."/>
            <person name="Bisova K."/>
            <person name="Chen C.J."/>
            <person name="Elias M."/>
            <person name="Gendler K."/>
            <person name="Hauser C."/>
            <person name="Lamb M.R."/>
            <person name="Ledford H."/>
            <person name="Long J.C."/>
            <person name="Minagawa J."/>
            <person name="Page M.D."/>
            <person name="Pan J."/>
            <person name="Pootakham W."/>
            <person name="Roje S."/>
            <person name="Rose A."/>
            <person name="Stahlberg E."/>
            <person name="Terauchi A.M."/>
            <person name="Yang P."/>
            <person name="Ball S."/>
            <person name="Bowler C."/>
            <person name="Dieckmann C.L."/>
            <person name="Gladyshev V.N."/>
            <person name="Green P."/>
            <person name="Jorgensen R."/>
            <person name="Mayfield S."/>
            <person name="Mueller-Roeber B."/>
            <person name="Rajamani S."/>
            <person name="Sayre R.T."/>
            <person name="Brokstein P."/>
            <person name="Dubchak I."/>
            <person name="Goodstein D."/>
            <person name="Hornick L."/>
            <person name="Huang Y.W."/>
            <person name="Jhaveri J."/>
            <person name="Luo Y."/>
            <person name="Martinez D."/>
            <person name="Ngau W.C."/>
            <person name="Otillar B."/>
            <person name="Poliakov A."/>
            <person name="Porter A."/>
            <person name="Szajkowski L."/>
            <person name="Werner G."/>
            <person name="Zhou K."/>
            <person name="Grigoriev I.V."/>
            <person name="Rokhsar D.S."/>
            <person name="Grossman A.R."/>
        </authorList>
    </citation>
    <scope>NUCLEOTIDE SEQUENCE [LARGE SCALE GENOMIC DNA]</scope>
    <source>
        <strain evidence="5">CC-503</strain>
        <strain evidence="4">CC-503 cw92 mt+</strain>
    </source>
</reference>
<sequence length="275" mass="29602">MARSAVFAALAVVLMAVASEASYLTGTKFPFENCVQNTQFSPYYATLVSYSENAVKQTSQICLQLHVAPTCTIGRRDGKPTRCCNTAINKLKLFPAFDCRGSIASATIANKTVTSIYWEEHEGFDIVKVTPLMEWLSSPAAVDNQVICLNLRNPCWTMAMLSFDKEVLEYALYDKKVDNYECCPVGLMDVTYEPFKGTLTSGPSGSVQIEPAMSGSPKPSPVPKPSPSPSPVPKPSPSPSPSPAPKPSPSPNKKGKSPKPAPSPKVKKSPKPSRG</sequence>